<evidence type="ECO:0000256" key="2">
    <source>
        <dbReference type="ARBA" id="ARBA00008889"/>
    </source>
</evidence>
<sequence length="178" mass="19402">MTREEKAVIISELSEKFASTEYFYITDASGMTVEQVNKFRKLCFDRGIEYKVVKNSLIKKALEATNQAGLDYTDFNKVALKGFSGVLFTNEAGNAPAKLLKEYYKGGVSKPVFKGASVDSTLFFGADQLDVLENIKSRQELIGDIVTILQSPAKNVVSALQSGGGKLAGILKTLSERA</sequence>
<dbReference type="InterPro" id="IPR001790">
    <property type="entry name" value="Ribosomal_uL10"/>
</dbReference>
<keyword evidence="3 6" id="KW-0689">Ribosomal protein</keyword>
<keyword evidence="6" id="KW-0699">rRNA-binding</keyword>
<evidence type="ECO:0000313" key="7">
    <source>
        <dbReference type="EMBL" id="SFC52958.1"/>
    </source>
</evidence>
<comment type="similarity">
    <text evidence="2 6">Belongs to the universal ribosomal protein uL10 family.</text>
</comment>
<keyword evidence="4 6" id="KW-0687">Ribonucleoprotein</keyword>
<dbReference type="Pfam" id="PF00466">
    <property type="entry name" value="Ribosomal_L10"/>
    <property type="match status" value="1"/>
</dbReference>
<dbReference type="AlphaFoldDB" id="A0A1I1K2H9"/>
<dbReference type="HAMAP" id="MF_00362">
    <property type="entry name" value="Ribosomal_uL10"/>
    <property type="match status" value="1"/>
</dbReference>
<dbReference type="SUPFAM" id="SSF160369">
    <property type="entry name" value="Ribosomal protein L10-like"/>
    <property type="match status" value="1"/>
</dbReference>
<dbReference type="PROSITE" id="PS01109">
    <property type="entry name" value="RIBOSOMAL_L10"/>
    <property type="match status" value="1"/>
</dbReference>
<dbReference type="InterPro" id="IPR002363">
    <property type="entry name" value="Ribosomal_uL10_CS_bac"/>
</dbReference>
<evidence type="ECO:0000256" key="3">
    <source>
        <dbReference type="ARBA" id="ARBA00022980"/>
    </source>
</evidence>
<dbReference type="GO" id="GO:0003735">
    <property type="term" value="F:structural constituent of ribosome"/>
    <property type="evidence" value="ECO:0007669"/>
    <property type="project" value="InterPro"/>
</dbReference>
<dbReference type="GO" id="GO:0006412">
    <property type="term" value="P:translation"/>
    <property type="evidence" value="ECO:0007669"/>
    <property type="project" value="UniProtKB-UniRule"/>
</dbReference>
<keyword evidence="8" id="KW-1185">Reference proteome</keyword>
<reference evidence="7 8" key="1">
    <citation type="submission" date="2016-10" db="EMBL/GenBank/DDBJ databases">
        <authorList>
            <person name="de Groot N.N."/>
        </authorList>
    </citation>
    <scope>NUCLEOTIDE SEQUENCE [LARGE SCALE GENOMIC DNA]</scope>
    <source>
        <strain evidence="7 8">DSM 6793</strain>
    </source>
</reference>
<accession>A0A1I1K2H9</accession>
<name>A0A1I1K2H9_9BACT</name>
<comment type="subunit">
    <text evidence="6">Part of the ribosomal stalk of the 50S ribosomal subunit. The N-terminus interacts with L11 and the large rRNA to form the base of the stalk. The C-terminus forms an elongated spine to which L12 dimers bind in a sequential fashion forming a multimeric L10(L12)X complex.</text>
</comment>
<dbReference type="InterPro" id="IPR022973">
    <property type="entry name" value="Ribosomal_uL10_bac"/>
</dbReference>
<dbReference type="Gene3D" id="6.10.250.290">
    <property type="match status" value="1"/>
</dbReference>
<dbReference type="NCBIfam" id="NF000955">
    <property type="entry name" value="PRK00099.1-1"/>
    <property type="match status" value="1"/>
</dbReference>
<organism evidence="7 8">
    <name type="scientific">Flexibacter flexilis DSM 6793</name>
    <dbReference type="NCBI Taxonomy" id="927664"/>
    <lineage>
        <taxon>Bacteria</taxon>
        <taxon>Pseudomonadati</taxon>
        <taxon>Bacteroidota</taxon>
        <taxon>Cytophagia</taxon>
        <taxon>Cytophagales</taxon>
        <taxon>Flexibacteraceae</taxon>
        <taxon>Flexibacter</taxon>
    </lineage>
</organism>
<gene>
    <name evidence="6" type="primary">rplJ</name>
    <name evidence="7" type="ORF">SAMN05421780_106144</name>
</gene>
<dbReference type="RefSeq" id="WP_091512538.1">
    <property type="nucleotide sequence ID" value="NZ_FOLE01000006.1"/>
</dbReference>
<dbReference type="InterPro" id="IPR047865">
    <property type="entry name" value="Ribosomal_uL10_bac_type"/>
</dbReference>
<dbReference type="CDD" id="cd05797">
    <property type="entry name" value="Ribosomal_L10"/>
    <property type="match status" value="1"/>
</dbReference>
<dbReference type="PANTHER" id="PTHR11560">
    <property type="entry name" value="39S RIBOSOMAL PROTEIN L10, MITOCHONDRIAL"/>
    <property type="match status" value="1"/>
</dbReference>
<evidence type="ECO:0000313" key="8">
    <source>
        <dbReference type="Proteomes" id="UP000199514"/>
    </source>
</evidence>
<evidence type="ECO:0000256" key="5">
    <source>
        <dbReference type="ARBA" id="ARBA00035202"/>
    </source>
</evidence>
<dbReference type="OrthoDB" id="1523686at2"/>
<proteinExistence type="inferred from homology"/>
<comment type="function">
    <text evidence="1 6">Forms part of the ribosomal stalk, playing a central role in the interaction of the ribosome with GTP-bound translation factors.</text>
</comment>
<keyword evidence="6" id="KW-0694">RNA-binding</keyword>
<dbReference type="EMBL" id="FOLE01000006">
    <property type="protein sequence ID" value="SFC52958.1"/>
    <property type="molecule type" value="Genomic_DNA"/>
</dbReference>
<evidence type="ECO:0000256" key="6">
    <source>
        <dbReference type="HAMAP-Rule" id="MF_00362"/>
    </source>
</evidence>
<dbReference type="Proteomes" id="UP000199514">
    <property type="component" value="Unassembled WGS sequence"/>
</dbReference>
<dbReference type="GO" id="GO:0015934">
    <property type="term" value="C:large ribosomal subunit"/>
    <property type="evidence" value="ECO:0007669"/>
    <property type="project" value="InterPro"/>
</dbReference>
<protein>
    <recommendedName>
        <fullName evidence="5 6">Large ribosomal subunit protein uL10</fullName>
    </recommendedName>
</protein>
<dbReference type="Gene3D" id="3.30.70.1730">
    <property type="match status" value="1"/>
</dbReference>
<dbReference type="STRING" id="927664.SAMN05421780_106144"/>
<evidence type="ECO:0000256" key="1">
    <source>
        <dbReference type="ARBA" id="ARBA00002633"/>
    </source>
</evidence>
<dbReference type="InterPro" id="IPR043141">
    <property type="entry name" value="Ribosomal_uL10-like_sf"/>
</dbReference>
<evidence type="ECO:0000256" key="4">
    <source>
        <dbReference type="ARBA" id="ARBA00023274"/>
    </source>
</evidence>
<dbReference type="GO" id="GO:0070180">
    <property type="term" value="F:large ribosomal subunit rRNA binding"/>
    <property type="evidence" value="ECO:0007669"/>
    <property type="project" value="UniProtKB-UniRule"/>
</dbReference>